<evidence type="ECO:0000256" key="2">
    <source>
        <dbReference type="ARBA" id="ARBA00022737"/>
    </source>
</evidence>
<dbReference type="Pfam" id="PF25390">
    <property type="entry name" value="WD40_RLD"/>
    <property type="match status" value="1"/>
</dbReference>
<proteinExistence type="predicted"/>
<feature type="repeat" description="RCC1" evidence="3">
    <location>
        <begin position="130"/>
        <end position="194"/>
    </location>
</feature>
<dbReference type="PROSITE" id="PS00625">
    <property type="entry name" value="RCC1_1"/>
    <property type="match status" value="1"/>
</dbReference>
<evidence type="ECO:0000256" key="4">
    <source>
        <dbReference type="SAM" id="MobiDB-lite"/>
    </source>
</evidence>
<evidence type="ECO:0000256" key="1">
    <source>
        <dbReference type="ARBA" id="ARBA00022658"/>
    </source>
</evidence>
<dbReference type="Proteomes" id="UP001498398">
    <property type="component" value="Unassembled WGS sequence"/>
</dbReference>
<name>A0ABR1K0K9_9AGAR</name>
<dbReference type="PANTHER" id="PTHR45982:SF1">
    <property type="entry name" value="REGULATOR OF CHROMOSOME CONDENSATION"/>
    <property type="match status" value="1"/>
</dbReference>
<evidence type="ECO:0000313" key="7">
    <source>
        <dbReference type="Proteomes" id="UP001498398"/>
    </source>
</evidence>
<dbReference type="PANTHER" id="PTHR45982">
    <property type="entry name" value="REGULATOR OF CHROMOSOME CONDENSATION"/>
    <property type="match status" value="1"/>
</dbReference>
<feature type="repeat" description="RCC1" evidence="3">
    <location>
        <begin position="264"/>
        <end position="325"/>
    </location>
</feature>
<feature type="repeat" description="RCC1" evidence="3">
    <location>
        <begin position="444"/>
        <end position="506"/>
    </location>
</feature>
<dbReference type="InterPro" id="IPR009091">
    <property type="entry name" value="RCC1/BLIP-II"/>
</dbReference>
<gene>
    <name evidence="6" type="ORF">VKT23_001834</name>
</gene>
<dbReference type="InterPro" id="IPR051553">
    <property type="entry name" value="Ran_GTPase-activating"/>
</dbReference>
<dbReference type="PRINTS" id="PR00633">
    <property type="entry name" value="RCCNDNSATION"/>
</dbReference>
<comment type="caution">
    <text evidence="6">The sequence shown here is derived from an EMBL/GenBank/DDBJ whole genome shotgun (WGS) entry which is preliminary data.</text>
</comment>
<accession>A0ABR1K0K9</accession>
<dbReference type="EMBL" id="JBANRG010000002">
    <property type="protein sequence ID" value="KAK7470408.1"/>
    <property type="molecule type" value="Genomic_DNA"/>
</dbReference>
<sequence>MPPRRSSRAPSAKPPSKPPSKAEEKPAPRKPASKKRAASPERSTSPPPKRTRTKGEEQNIAPRSSKPSSKTAAQKSSQTQAKTTRTKLAAIPEGSDTKAEPVRKAKAPAVQTKPYLNPLPTPPEKQRPGLQLFVWGAGNFGQFGLGPDVLDELDKPKKHAWAEQQMQNGSFGEEGAGLEAIAGGGMHSLFVDEKGTIWSCGLNDDAALGRETQNIPDPDNPGGFLDIDQLTSVPHPLQSLVDENFRAVQVATGDSICAAVSDQGELRVWGSFRVNEGSLGFSSDLKHQFLPVPILNAQLSHKPGDVEKVSAITAGVNHLLVLTTHGNIYTWGAGEQAQLGRKVLERRKIHGTVPEKISLGVRSRKAKVIGAGSFHSFAVDDAGDVWGWGLNTMGQLGTGWESSDDAQVQLPQKVRRLSKDELDGDTVVEISGGEHHSLFLTSSGKVYSCGRSNAGQLGLPDDDPAFKDRADPDFFPEPVQVKFPDDDDPVVHIATGTHNNLAVTRDGALYCWGQGTQGELGVPDVEVKTPRMIVRREGGSWAAIKVACGGQHTLGLFRKK</sequence>
<feature type="repeat" description="RCC1" evidence="3">
    <location>
        <begin position="326"/>
        <end position="382"/>
    </location>
</feature>
<feature type="domain" description="RCC1-like" evidence="5">
    <location>
        <begin position="131"/>
        <end position="554"/>
    </location>
</feature>
<dbReference type="PROSITE" id="PS50012">
    <property type="entry name" value="RCC1_3"/>
    <property type="match status" value="6"/>
</dbReference>
<feature type="repeat" description="RCC1" evidence="3">
    <location>
        <begin position="507"/>
        <end position="559"/>
    </location>
</feature>
<evidence type="ECO:0000313" key="6">
    <source>
        <dbReference type="EMBL" id="KAK7470408.1"/>
    </source>
</evidence>
<evidence type="ECO:0000256" key="3">
    <source>
        <dbReference type="PROSITE-ProRule" id="PRU00235"/>
    </source>
</evidence>
<dbReference type="InterPro" id="IPR058923">
    <property type="entry name" value="RCC1-like_dom"/>
</dbReference>
<reference evidence="6 7" key="1">
    <citation type="submission" date="2024-01" db="EMBL/GenBank/DDBJ databases">
        <title>A draft genome for the cacao thread blight pathogen Marasmiellus scandens.</title>
        <authorList>
            <person name="Baruah I.K."/>
            <person name="Leung J."/>
            <person name="Bukari Y."/>
            <person name="Amoako-Attah I."/>
            <person name="Meinhardt L.W."/>
            <person name="Bailey B.A."/>
            <person name="Cohen S.P."/>
        </authorList>
    </citation>
    <scope>NUCLEOTIDE SEQUENCE [LARGE SCALE GENOMIC DNA]</scope>
    <source>
        <strain evidence="6 7">GH-19</strain>
    </source>
</reference>
<dbReference type="Gene3D" id="2.130.10.30">
    <property type="entry name" value="Regulator of chromosome condensation 1/beta-lactamase-inhibitor protein II"/>
    <property type="match status" value="1"/>
</dbReference>
<feature type="region of interest" description="Disordered" evidence="4">
    <location>
        <begin position="1"/>
        <end position="108"/>
    </location>
</feature>
<keyword evidence="2" id="KW-0677">Repeat</keyword>
<feature type="compositionally biased region" description="Polar residues" evidence="4">
    <location>
        <begin position="61"/>
        <end position="83"/>
    </location>
</feature>
<protein>
    <recommendedName>
        <fullName evidence="5">RCC1-like domain-containing protein</fullName>
    </recommendedName>
</protein>
<evidence type="ECO:0000259" key="5">
    <source>
        <dbReference type="Pfam" id="PF25390"/>
    </source>
</evidence>
<keyword evidence="1" id="KW-0344">Guanine-nucleotide releasing factor</keyword>
<dbReference type="PROSITE" id="PS00626">
    <property type="entry name" value="RCC1_2"/>
    <property type="match status" value="3"/>
</dbReference>
<keyword evidence="7" id="KW-1185">Reference proteome</keyword>
<dbReference type="InterPro" id="IPR000408">
    <property type="entry name" value="Reg_chr_condens"/>
</dbReference>
<organism evidence="6 7">
    <name type="scientific">Marasmiellus scandens</name>
    <dbReference type="NCBI Taxonomy" id="2682957"/>
    <lineage>
        <taxon>Eukaryota</taxon>
        <taxon>Fungi</taxon>
        <taxon>Dikarya</taxon>
        <taxon>Basidiomycota</taxon>
        <taxon>Agaricomycotina</taxon>
        <taxon>Agaricomycetes</taxon>
        <taxon>Agaricomycetidae</taxon>
        <taxon>Agaricales</taxon>
        <taxon>Marasmiineae</taxon>
        <taxon>Omphalotaceae</taxon>
        <taxon>Marasmiellus</taxon>
    </lineage>
</organism>
<feature type="repeat" description="RCC1" evidence="3">
    <location>
        <begin position="383"/>
        <end position="443"/>
    </location>
</feature>
<dbReference type="SUPFAM" id="SSF50985">
    <property type="entry name" value="RCC1/BLIP-II"/>
    <property type="match status" value="1"/>
</dbReference>